<proteinExistence type="predicted"/>
<protein>
    <submittedName>
        <fullName evidence="2">Uncharacterized protein</fullName>
    </submittedName>
</protein>
<evidence type="ECO:0000313" key="3">
    <source>
        <dbReference type="Proteomes" id="UP000827986"/>
    </source>
</evidence>
<accession>A0A9D4ANN3</accession>
<dbReference type="EMBL" id="JAHDVG010000592">
    <property type="protein sequence ID" value="KAH1164623.1"/>
    <property type="molecule type" value="Genomic_DNA"/>
</dbReference>
<evidence type="ECO:0000313" key="2">
    <source>
        <dbReference type="EMBL" id="KAH1164623.1"/>
    </source>
</evidence>
<dbReference type="AlphaFoldDB" id="A0A9D4ANN3"/>
<dbReference type="Proteomes" id="UP000827986">
    <property type="component" value="Unassembled WGS sequence"/>
</dbReference>
<feature type="region of interest" description="Disordered" evidence="1">
    <location>
        <begin position="1"/>
        <end position="34"/>
    </location>
</feature>
<sequence length="178" mass="18954">MSQSCPATHPVPDTPACTPHSGTPPSQTHTAHCHRCPPTPIPTPSPKCPPQLCPLLPFSATSSYHPAWSITARSHPPPHVDNHPTITYHIRTPPPQCHTHSSRKLGSDAFCKQSGYLIMGISQPWGCVSRQPPPGVEGDRMGFPAPLARPAGKSAKNALCQIGGEVEKPPNRRLGVSG</sequence>
<comment type="caution">
    <text evidence="2">The sequence shown here is derived from an EMBL/GenBank/DDBJ whole genome shotgun (WGS) entry which is preliminary data.</text>
</comment>
<gene>
    <name evidence="2" type="ORF">KIL84_009493</name>
</gene>
<evidence type="ECO:0000256" key="1">
    <source>
        <dbReference type="SAM" id="MobiDB-lite"/>
    </source>
</evidence>
<feature type="compositionally biased region" description="Polar residues" evidence="1">
    <location>
        <begin position="20"/>
        <end position="30"/>
    </location>
</feature>
<reference evidence="2" key="1">
    <citation type="submission" date="2021-09" db="EMBL/GenBank/DDBJ databases">
        <title>The genome of Mauremys mutica provides insights into the evolution of semi-aquatic lifestyle.</title>
        <authorList>
            <person name="Gong S."/>
            <person name="Gao Y."/>
        </authorList>
    </citation>
    <scope>NUCLEOTIDE SEQUENCE</scope>
    <source>
        <strain evidence="2">MM-2020</strain>
        <tissue evidence="2">Muscle</tissue>
    </source>
</reference>
<name>A0A9D4ANN3_9SAUR</name>
<organism evidence="2 3">
    <name type="scientific">Mauremys mutica</name>
    <name type="common">yellowpond turtle</name>
    <dbReference type="NCBI Taxonomy" id="74926"/>
    <lineage>
        <taxon>Eukaryota</taxon>
        <taxon>Metazoa</taxon>
        <taxon>Chordata</taxon>
        <taxon>Craniata</taxon>
        <taxon>Vertebrata</taxon>
        <taxon>Euteleostomi</taxon>
        <taxon>Archelosauria</taxon>
        <taxon>Testudinata</taxon>
        <taxon>Testudines</taxon>
        <taxon>Cryptodira</taxon>
        <taxon>Durocryptodira</taxon>
        <taxon>Testudinoidea</taxon>
        <taxon>Geoemydidae</taxon>
        <taxon>Geoemydinae</taxon>
        <taxon>Mauremys</taxon>
    </lineage>
</organism>
<keyword evidence="3" id="KW-1185">Reference proteome</keyword>